<sequence>MPARCAAACPNRDRSGRSAGRRTRLRRSRAHRSLPEVFIERIDGIPDTVLATRIGS</sequence>
<dbReference type="AlphaFoldDB" id="L0DT11"/>
<name>L0DT11_THIND</name>
<gene>
    <name evidence="2" type="ordered locus">TVNIR_0427</name>
</gene>
<organism evidence="2 3">
    <name type="scientific">Thioalkalivibrio nitratireducens (strain DSM 14787 / UNIQEM 213 / ALEN2)</name>
    <dbReference type="NCBI Taxonomy" id="1255043"/>
    <lineage>
        <taxon>Bacteria</taxon>
        <taxon>Pseudomonadati</taxon>
        <taxon>Pseudomonadota</taxon>
        <taxon>Gammaproteobacteria</taxon>
        <taxon>Chromatiales</taxon>
        <taxon>Ectothiorhodospiraceae</taxon>
        <taxon>Thioalkalivibrio</taxon>
    </lineage>
</organism>
<proteinExistence type="predicted"/>
<reference evidence="2" key="1">
    <citation type="submission" date="2015-12" db="EMBL/GenBank/DDBJ databases">
        <authorList>
            <person name="Tikhonova T.V."/>
            <person name="Pavlov A.R."/>
            <person name="Beletsky A.V."/>
            <person name="Mardanov A.V."/>
            <person name="Sorokin D.Y."/>
            <person name="Ravin N.V."/>
            <person name="Popov V.O."/>
        </authorList>
    </citation>
    <scope>NUCLEOTIDE SEQUENCE</scope>
    <source>
        <strain evidence="2">DSM 14787</strain>
    </source>
</reference>
<accession>L0DT11</accession>
<evidence type="ECO:0000256" key="1">
    <source>
        <dbReference type="SAM" id="MobiDB-lite"/>
    </source>
</evidence>
<dbReference type="KEGG" id="tni:TVNIR_0427"/>
<dbReference type="EMBL" id="CP003989">
    <property type="protein sequence ID" value="AGA32132.1"/>
    <property type="molecule type" value="Genomic_DNA"/>
</dbReference>
<keyword evidence="3" id="KW-1185">Reference proteome</keyword>
<evidence type="ECO:0000313" key="3">
    <source>
        <dbReference type="Proteomes" id="UP000010809"/>
    </source>
</evidence>
<dbReference type="PATRIC" id="fig|1255043.3.peg.429"/>
<dbReference type="HOGENOM" id="CLU_3012876_0_0_6"/>
<protein>
    <submittedName>
        <fullName evidence="2">Uncharacterized protein</fullName>
    </submittedName>
</protein>
<feature type="compositionally biased region" description="Basic residues" evidence="1">
    <location>
        <begin position="19"/>
        <end position="29"/>
    </location>
</feature>
<feature type="region of interest" description="Disordered" evidence="1">
    <location>
        <begin position="1"/>
        <end position="29"/>
    </location>
</feature>
<evidence type="ECO:0000313" key="2">
    <source>
        <dbReference type="EMBL" id="AGA32132.1"/>
    </source>
</evidence>
<dbReference type="Proteomes" id="UP000010809">
    <property type="component" value="Chromosome"/>
</dbReference>